<keyword evidence="1 2" id="KW-0238">DNA-binding</keyword>
<dbReference type="RefSeq" id="WP_013659132.1">
    <property type="nucleotide sequence ID" value="NC_015275.1"/>
</dbReference>
<evidence type="ECO:0000313" key="4">
    <source>
        <dbReference type="EMBL" id="ADZ85861.1"/>
    </source>
</evidence>
<dbReference type="Gene3D" id="1.10.357.10">
    <property type="entry name" value="Tetracycline Repressor, domain 2"/>
    <property type="match status" value="1"/>
</dbReference>
<dbReference type="HOGENOM" id="CLU_087539_0_7_9"/>
<name>F2JMU6_CELLD</name>
<accession>F2JMU6</accession>
<keyword evidence="5" id="KW-1185">Reference proteome</keyword>
<dbReference type="eggNOG" id="COG1309">
    <property type="taxonomic scope" value="Bacteria"/>
</dbReference>
<dbReference type="Pfam" id="PF00440">
    <property type="entry name" value="TetR_N"/>
    <property type="match status" value="1"/>
</dbReference>
<organism evidence="4 5">
    <name type="scientific">Cellulosilyticum lentocellum (strain ATCC 49066 / DSM 5427 / NCIMB 11756 / RHM5)</name>
    <name type="common">Clostridium lentocellum</name>
    <dbReference type="NCBI Taxonomy" id="642492"/>
    <lineage>
        <taxon>Bacteria</taxon>
        <taxon>Bacillati</taxon>
        <taxon>Bacillota</taxon>
        <taxon>Clostridia</taxon>
        <taxon>Lachnospirales</taxon>
        <taxon>Cellulosilyticaceae</taxon>
        <taxon>Cellulosilyticum</taxon>
    </lineage>
</organism>
<protein>
    <submittedName>
        <fullName evidence="4">Regulatory protein TetR</fullName>
    </submittedName>
</protein>
<reference evidence="4 5" key="1">
    <citation type="journal article" date="2011" name="J. Bacteriol.">
        <title>Complete genome sequence of the cellulose-degrading bacterium Cellulosilyticum lentocellum.</title>
        <authorList>
            <consortium name="US DOE Joint Genome Institute"/>
            <person name="Miller D.A."/>
            <person name="Suen G."/>
            <person name="Bruce D."/>
            <person name="Copeland A."/>
            <person name="Cheng J.F."/>
            <person name="Detter C."/>
            <person name="Goodwin L.A."/>
            <person name="Han C.S."/>
            <person name="Hauser L.J."/>
            <person name="Land M.L."/>
            <person name="Lapidus A."/>
            <person name="Lucas S."/>
            <person name="Meincke L."/>
            <person name="Pitluck S."/>
            <person name="Tapia R."/>
            <person name="Teshima H."/>
            <person name="Woyke T."/>
            <person name="Fox B.G."/>
            <person name="Angert E.R."/>
            <person name="Currie C.R."/>
        </authorList>
    </citation>
    <scope>NUCLEOTIDE SEQUENCE [LARGE SCALE GENOMIC DNA]</scope>
    <source>
        <strain evidence="5">ATCC 49066 / DSM 5427 / NCIMB 11756 / RHM5</strain>
    </source>
</reference>
<sequence>MEKKGIEKITIGEITREAKIYRGTFYYYYQDIYDLLAKVQEQIFEEVIGIISRMIEGFMNGNLEEICIIMNQLFENHEEMMTLFIAKKPDVTLQRKIKECGKRVALDKLGIEENQLSIEQRYLLEYIASAQLGLIRYWIENKKDIPATQLAKVVQMANLKGPFTSIKQLARI</sequence>
<evidence type="ECO:0000256" key="1">
    <source>
        <dbReference type="ARBA" id="ARBA00023125"/>
    </source>
</evidence>
<proteinExistence type="predicted"/>
<dbReference type="Pfam" id="PF14278">
    <property type="entry name" value="TetR_C_8"/>
    <property type="match status" value="1"/>
</dbReference>
<feature type="domain" description="HTH tetR-type" evidence="3">
    <location>
        <begin position="1"/>
        <end position="47"/>
    </location>
</feature>
<gene>
    <name evidence="4" type="ordered locus">Clole_4189</name>
</gene>
<dbReference type="InterPro" id="IPR039532">
    <property type="entry name" value="TetR_C_Firmicutes"/>
</dbReference>
<dbReference type="AlphaFoldDB" id="F2JMU6"/>
<dbReference type="GO" id="GO:0003677">
    <property type="term" value="F:DNA binding"/>
    <property type="evidence" value="ECO:0007669"/>
    <property type="project" value="UniProtKB-UniRule"/>
</dbReference>
<dbReference type="PANTHER" id="PTHR43479">
    <property type="entry name" value="ACREF/ENVCD OPERON REPRESSOR-RELATED"/>
    <property type="match status" value="1"/>
</dbReference>
<evidence type="ECO:0000259" key="3">
    <source>
        <dbReference type="PROSITE" id="PS50977"/>
    </source>
</evidence>
<dbReference type="InterPro" id="IPR001647">
    <property type="entry name" value="HTH_TetR"/>
</dbReference>
<dbReference type="InterPro" id="IPR050624">
    <property type="entry name" value="HTH-type_Tx_Regulator"/>
</dbReference>
<evidence type="ECO:0000256" key="2">
    <source>
        <dbReference type="PROSITE-ProRule" id="PRU00335"/>
    </source>
</evidence>
<feature type="DNA-binding region" description="H-T-H motif" evidence="2">
    <location>
        <begin position="10"/>
        <end position="29"/>
    </location>
</feature>
<dbReference type="KEGG" id="cle:Clole_4189"/>
<dbReference type="STRING" id="642492.Clole_4189"/>
<dbReference type="InterPro" id="IPR009057">
    <property type="entry name" value="Homeodomain-like_sf"/>
</dbReference>
<dbReference type="PROSITE" id="PS50977">
    <property type="entry name" value="HTH_TETR_2"/>
    <property type="match status" value="1"/>
</dbReference>
<dbReference type="Proteomes" id="UP000008467">
    <property type="component" value="Chromosome"/>
</dbReference>
<dbReference type="EMBL" id="CP002582">
    <property type="protein sequence ID" value="ADZ85861.1"/>
    <property type="molecule type" value="Genomic_DNA"/>
</dbReference>
<dbReference type="PANTHER" id="PTHR43479:SF7">
    <property type="entry name" value="TETR-FAMILY TRANSCRIPTIONAL REGULATOR"/>
    <property type="match status" value="1"/>
</dbReference>
<evidence type="ECO:0000313" key="5">
    <source>
        <dbReference type="Proteomes" id="UP000008467"/>
    </source>
</evidence>
<dbReference type="SUPFAM" id="SSF46689">
    <property type="entry name" value="Homeodomain-like"/>
    <property type="match status" value="1"/>
</dbReference>